<protein>
    <submittedName>
        <fullName evidence="2">Uncharacterized protein</fullName>
    </submittedName>
</protein>
<dbReference type="Proteomes" id="UP001642360">
    <property type="component" value="Unassembled WGS sequence"/>
</dbReference>
<evidence type="ECO:0000313" key="2">
    <source>
        <dbReference type="EMBL" id="CAK9157406.1"/>
    </source>
</evidence>
<dbReference type="EMBL" id="CAUOFW020002992">
    <property type="protein sequence ID" value="CAK9157406.1"/>
    <property type="molecule type" value="Genomic_DNA"/>
</dbReference>
<feature type="region of interest" description="Disordered" evidence="1">
    <location>
        <begin position="1"/>
        <end position="25"/>
    </location>
</feature>
<feature type="non-terminal residue" evidence="2">
    <location>
        <position position="1"/>
    </location>
</feature>
<name>A0ABC8SN36_9AQUA</name>
<reference evidence="2 3" key="1">
    <citation type="submission" date="2024-02" db="EMBL/GenBank/DDBJ databases">
        <authorList>
            <person name="Vignale AGUSTIN F."/>
            <person name="Sosa J E."/>
            <person name="Modenutti C."/>
        </authorList>
    </citation>
    <scope>NUCLEOTIDE SEQUENCE [LARGE SCALE GENOMIC DNA]</scope>
</reference>
<evidence type="ECO:0000313" key="3">
    <source>
        <dbReference type="Proteomes" id="UP001642360"/>
    </source>
</evidence>
<organism evidence="2 3">
    <name type="scientific">Ilex paraguariensis</name>
    <name type="common">yerba mate</name>
    <dbReference type="NCBI Taxonomy" id="185542"/>
    <lineage>
        <taxon>Eukaryota</taxon>
        <taxon>Viridiplantae</taxon>
        <taxon>Streptophyta</taxon>
        <taxon>Embryophyta</taxon>
        <taxon>Tracheophyta</taxon>
        <taxon>Spermatophyta</taxon>
        <taxon>Magnoliopsida</taxon>
        <taxon>eudicotyledons</taxon>
        <taxon>Gunneridae</taxon>
        <taxon>Pentapetalae</taxon>
        <taxon>asterids</taxon>
        <taxon>campanulids</taxon>
        <taxon>Aquifoliales</taxon>
        <taxon>Aquifoliaceae</taxon>
        <taxon>Ilex</taxon>
    </lineage>
</organism>
<keyword evidence="3" id="KW-1185">Reference proteome</keyword>
<feature type="non-terminal residue" evidence="2">
    <location>
        <position position="54"/>
    </location>
</feature>
<comment type="caution">
    <text evidence="2">The sequence shown here is derived from an EMBL/GenBank/DDBJ whole genome shotgun (WGS) entry which is preliminary data.</text>
</comment>
<proteinExistence type="predicted"/>
<gene>
    <name evidence="2" type="ORF">ILEXP_LOCUS25962</name>
</gene>
<dbReference type="AlphaFoldDB" id="A0ABC8SN36"/>
<sequence length="54" mass="5992">PKVTSDCKALRRPTRNSRDSSGNHQGYCRCLVLTAQFSGALRRHSGDEQQLTTS</sequence>
<evidence type="ECO:0000256" key="1">
    <source>
        <dbReference type="SAM" id="MobiDB-lite"/>
    </source>
</evidence>
<accession>A0ABC8SN36</accession>